<evidence type="ECO:0000313" key="2">
    <source>
        <dbReference type="Proteomes" id="UP000334990"/>
    </source>
</evidence>
<proteinExistence type="predicted"/>
<reference evidence="1 2" key="1">
    <citation type="submission" date="2019-10" db="EMBL/GenBank/DDBJ databases">
        <title>Whole genome shotgun sequence of Acrocarpospora corrugata NBRC 13972.</title>
        <authorList>
            <person name="Ichikawa N."/>
            <person name="Kimura A."/>
            <person name="Kitahashi Y."/>
            <person name="Komaki H."/>
            <person name="Oguchi A."/>
        </authorList>
    </citation>
    <scope>NUCLEOTIDE SEQUENCE [LARGE SCALE GENOMIC DNA]</scope>
    <source>
        <strain evidence="1 2">NBRC 13972</strain>
    </source>
</reference>
<protein>
    <submittedName>
        <fullName evidence="1">Uncharacterized protein</fullName>
    </submittedName>
</protein>
<accession>A0A5M3VW36</accession>
<sequence>MDGATFWACVQNQVKPDRGVPELPSEALPADLVFMLISRVGLDETTVAEMSKDEAIARLQKYWIDGT</sequence>
<dbReference type="AlphaFoldDB" id="A0A5M3VW36"/>
<dbReference type="EMBL" id="BLAD01000048">
    <property type="protein sequence ID" value="GES01025.1"/>
    <property type="molecule type" value="Genomic_DNA"/>
</dbReference>
<comment type="caution">
    <text evidence="1">The sequence shown here is derived from an EMBL/GenBank/DDBJ whole genome shotgun (WGS) entry which is preliminary data.</text>
</comment>
<gene>
    <name evidence="1" type="ORF">Acor_30890</name>
</gene>
<name>A0A5M3VW36_9ACTN</name>
<dbReference type="Proteomes" id="UP000334990">
    <property type="component" value="Unassembled WGS sequence"/>
</dbReference>
<keyword evidence="2" id="KW-1185">Reference proteome</keyword>
<organism evidence="1 2">
    <name type="scientific">Acrocarpospora corrugata</name>
    <dbReference type="NCBI Taxonomy" id="35763"/>
    <lineage>
        <taxon>Bacteria</taxon>
        <taxon>Bacillati</taxon>
        <taxon>Actinomycetota</taxon>
        <taxon>Actinomycetes</taxon>
        <taxon>Streptosporangiales</taxon>
        <taxon>Streptosporangiaceae</taxon>
        <taxon>Acrocarpospora</taxon>
    </lineage>
</organism>
<evidence type="ECO:0000313" key="1">
    <source>
        <dbReference type="EMBL" id="GES01025.1"/>
    </source>
</evidence>